<organism evidence="2 3">
    <name type="scientific">Halopseudomonas litoralis</name>
    <dbReference type="NCBI Taxonomy" id="797277"/>
    <lineage>
        <taxon>Bacteria</taxon>
        <taxon>Pseudomonadati</taxon>
        <taxon>Pseudomonadota</taxon>
        <taxon>Gammaproteobacteria</taxon>
        <taxon>Pseudomonadales</taxon>
        <taxon>Pseudomonadaceae</taxon>
        <taxon>Halopseudomonas</taxon>
    </lineage>
</organism>
<feature type="region of interest" description="Disordered" evidence="1">
    <location>
        <begin position="173"/>
        <end position="192"/>
    </location>
</feature>
<feature type="region of interest" description="Disordered" evidence="1">
    <location>
        <begin position="117"/>
        <end position="136"/>
    </location>
</feature>
<feature type="region of interest" description="Disordered" evidence="1">
    <location>
        <begin position="34"/>
        <end position="58"/>
    </location>
</feature>
<name>A0A1H1L7M4_9GAMM</name>
<sequence length="192" mass="21995">MVALVSATGLIFMGLYATELLPKAVQIAKESKQDFSSKLETQRPSERMESNPFRPIGEAAEDPYLDQVNKMLGITEDYVSEPAEIQWSEPEPVQRPEKQKSVFTDSNYIPPATVNTIRMPRSQPQPVQPQQRKQPYVTVVKETKMSCWPFKEGSTECRKYKAQSHQLWRRKCDTGAGDQSHACRQANRYDLR</sequence>
<keyword evidence="3" id="KW-1185">Reference proteome</keyword>
<reference evidence="3" key="1">
    <citation type="submission" date="2016-10" db="EMBL/GenBank/DDBJ databases">
        <authorList>
            <person name="Varghese N."/>
            <person name="Submissions S."/>
        </authorList>
    </citation>
    <scope>NUCLEOTIDE SEQUENCE [LARGE SCALE GENOMIC DNA]</scope>
    <source>
        <strain evidence="3">2SM5</strain>
    </source>
</reference>
<evidence type="ECO:0000313" key="2">
    <source>
        <dbReference type="EMBL" id="SDR70045.1"/>
    </source>
</evidence>
<dbReference type="AlphaFoldDB" id="A0A1H1L7M4"/>
<protein>
    <submittedName>
        <fullName evidence="2">Uncharacterized protein</fullName>
    </submittedName>
</protein>
<dbReference type="EMBL" id="LT629748">
    <property type="protein sequence ID" value="SDR70045.1"/>
    <property type="molecule type" value="Genomic_DNA"/>
</dbReference>
<evidence type="ECO:0000313" key="3">
    <source>
        <dbReference type="Proteomes" id="UP000243426"/>
    </source>
</evidence>
<dbReference type="STRING" id="797277.SAMN05216198_0107"/>
<proteinExistence type="predicted"/>
<evidence type="ECO:0000256" key="1">
    <source>
        <dbReference type="SAM" id="MobiDB-lite"/>
    </source>
</evidence>
<accession>A0A1H1L7M4</accession>
<feature type="compositionally biased region" description="Basic and acidic residues" evidence="1">
    <location>
        <begin position="34"/>
        <end position="49"/>
    </location>
</feature>
<gene>
    <name evidence="2" type="ORF">SAMN05216198_0107</name>
</gene>
<dbReference type="Proteomes" id="UP000243426">
    <property type="component" value="Chromosome I"/>
</dbReference>
<feature type="compositionally biased region" description="Low complexity" evidence="1">
    <location>
        <begin position="118"/>
        <end position="135"/>
    </location>
</feature>